<accession>A0A495W1A4</accession>
<evidence type="ECO:0000313" key="1">
    <source>
        <dbReference type="EMBL" id="RKT53658.1"/>
    </source>
</evidence>
<dbReference type="RefSeq" id="WP_147455061.1">
    <property type="nucleotide sequence ID" value="NZ_RBXO01000001.1"/>
</dbReference>
<sequence length="133" mass="14689">MVEFTARSFGFEEDEDDEVLEVGVAESADGGGVVLLIQRATYDPDEQDVNLGLDSYCLVSDGRTHYGGVVRAARVGEELQLDMSSEAADTLDLDARVRIRLDGPEEQVEVFFRGLRTVLDWGRSADRPEMVGF</sequence>
<gene>
    <name evidence="1" type="ORF">C8E97_2233</name>
</gene>
<dbReference type="InterPro" id="IPR028962">
    <property type="entry name" value="Imm10"/>
</dbReference>
<reference evidence="1 2" key="1">
    <citation type="submission" date="2018-10" db="EMBL/GenBank/DDBJ databases">
        <title>Sequencing the genomes of 1000 actinobacteria strains.</title>
        <authorList>
            <person name="Klenk H.-P."/>
        </authorList>
    </citation>
    <scope>NUCLEOTIDE SEQUENCE [LARGE SCALE GENOMIC DNA]</scope>
    <source>
        <strain evidence="1 2">DSM 43800</strain>
    </source>
</reference>
<name>A0A495W1A4_9PSEU</name>
<organism evidence="1 2">
    <name type="scientific">Saccharothrix australiensis</name>
    <dbReference type="NCBI Taxonomy" id="2072"/>
    <lineage>
        <taxon>Bacteria</taxon>
        <taxon>Bacillati</taxon>
        <taxon>Actinomycetota</taxon>
        <taxon>Actinomycetes</taxon>
        <taxon>Pseudonocardiales</taxon>
        <taxon>Pseudonocardiaceae</taxon>
        <taxon>Saccharothrix</taxon>
    </lineage>
</organism>
<dbReference type="EMBL" id="RBXO01000001">
    <property type="protein sequence ID" value="RKT53658.1"/>
    <property type="molecule type" value="Genomic_DNA"/>
</dbReference>
<dbReference type="Pfam" id="PF15588">
    <property type="entry name" value="Imm10"/>
    <property type="match status" value="1"/>
</dbReference>
<evidence type="ECO:0000313" key="2">
    <source>
        <dbReference type="Proteomes" id="UP000282084"/>
    </source>
</evidence>
<proteinExistence type="predicted"/>
<dbReference type="OrthoDB" id="3295921at2"/>
<keyword evidence="2" id="KW-1185">Reference proteome</keyword>
<protein>
    <submittedName>
        <fullName evidence="1">Immunity protein 10 of polymorphic toxin system</fullName>
    </submittedName>
</protein>
<dbReference type="Proteomes" id="UP000282084">
    <property type="component" value="Unassembled WGS sequence"/>
</dbReference>
<dbReference type="AlphaFoldDB" id="A0A495W1A4"/>
<comment type="caution">
    <text evidence="1">The sequence shown here is derived from an EMBL/GenBank/DDBJ whole genome shotgun (WGS) entry which is preliminary data.</text>
</comment>